<dbReference type="PANTHER" id="PTHR33055">
    <property type="entry name" value="TRANSPOSASE FOR INSERTION SEQUENCE ELEMENT IS1111A"/>
    <property type="match status" value="1"/>
</dbReference>
<protein>
    <submittedName>
        <fullName evidence="3">Transposase</fullName>
    </submittedName>
</protein>
<sequence length="161" mass="19063">MNHVLAFDVSMGKSYFVLYNPLKKCDLEREVIHSKSEFQALQELIDNITDVYGKQPRIVFEATGSYSKPLERFMRDNGYDYCLLNPLEAKLQSDGLRIHKTDRSDAHQLALTHFAYERRIKEESGDRFRQLNQLSRYYEELDEELSIVRNRLHRALQETFP</sequence>
<dbReference type="Proteomes" id="UP000187608">
    <property type="component" value="Unassembled WGS sequence"/>
</dbReference>
<dbReference type="AlphaFoldDB" id="A0A1N7KD66"/>
<organism evidence="3 4">
    <name type="scientific">Salimicrobium flavidum</name>
    <dbReference type="NCBI Taxonomy" id="570947"/>
    <lineage>
        <taxon>Bacteria</taxon>
        <taxon>Bacillati</taxon>
        <taxon>Bacillota</taxon>
        <taxon>Bacilli</taxon>
        <taxon>Bacillales</taxon>
        <taxon>Bacillaceae</taxon>
        <taxon>Salimicrobium</taxon>
    </lineage>
</organism>
<dbReference type="GO" id="GO:0004803">
    <property type="term" value="F:transposase activity"/>
    <property type="evidence" value="ECO:0007669"/>
    <property type="project" value="InterPro"/>
</dbReference>
<evidence type="ECO:0000313" key="4">
    <source>
        <dbReference type="Proteomes" id="UP000187608"/>
    </source>
</evidence>
<proteinExistence type="predicted"/>
<keyword evidence="4" id="KW-1185">Reference proteome</keyword>
<name>A0A1N7KD66_9BACI</name>
<dbReference type="GO" id="GO:0006313">
    <property type="term" value="P:DNA transposition"/>
    <property type="evidence" value="ECO:0007669"/>
    <property type="project" value="InterPro"/>
</dbReference>
<feature type="domain" description="Transposase IS110-like N-terminal" evidence="2">
    <location>
        <begin position="8"/>
        <end position="161"/>
    </location>
</feature>
<evidence type="ECO:0000313" key="3">
    <source>
        <dbReference type="EMBL" id="SIS59545.1"/>
    </source>
</evidence>
<gene>
    <name evidence="3" type="ORF">SAMN05421687_11065</name>
</gene>
<reference evidence="4" key="1">
    <citation type="submission" date="2017-01" db="EMBL/GenBank/DDBJ databases">
        <authorList>
            <person name="Varghese N."/>
            <person name="Submissions S."/>
        </authorList>
    </citation>
    <scope>NUCLEOTIDE SEQUENCE [LARGE SCALE GENOMIC DNA]</scope>
    <source>
        <strain evidence="4">DSM 23127</strain>
    </source>
</reference>
<dbReference type="InterPro" id="IPR047650">
    <property type="entry name" value="Transpos_IS110"/>
</dbReference>
<dbReference type="EMBL" id="FTOC01000010">
    <property type="protein sequence ID" value="SIS59545.1"/>
    <property type="molecule type" value="Genomic_DNA"/>
</dbReference>
<keyword evidence="1" id="KW-0175">Coiled coil</keyword>
<accession>A0A1N7KD66</accession>
<feature type="coiled-coil region" evidence="1">
    <location>
        <begin position="131"/>
        <end position="158"/>
    </location>
</feature>
<dbReference type="GO" id="GO:0003677">
    <property type="term" value="F:DNA binding"/>
    <property type="evidence" value="ECO:0007669"/>
    <property type="project" value="InterPro"/>
</dbReference>
<evidence type="ECO:0000256" key="1">
    <source>
        <dbReference type="SAM" id="Coils"/>
    </source>
</evidence>
<evidence type="ECO:0000259" key="2">
    <source>
        <dbReference type="Pfam" id="PF01548"/>
    </source>
</evidence>
<dbReference type="InterPro" id="IPR002525">
    <property type="entry name" value="Transp_IS110-like_N"/>
</dbReference>
<dbReference type="Pfam" id="PF01548">
    <property type="entry name" value="DEDD_Tnp_IS110"/>
    <property type="match status" value="1"/>
</dbReference>
<dbReference type="STRING" id="570947.SAMN05421687_11065"/>